<name>A0A9W7CKS5_9STRA</name>
<proteinExistence type="predicted"/>
<feature type="region of interest" description="Disordered" evidence="1">
    <location>
        <begin position="1"/>
        <end position="69"/>
    </location>
</feature>
<evidence type="ECO:0000313" key="2">
    <source>
        <dbReference type="EMBL" id="GMI06391.1"/>
    </source>
</evidence>
<comment type="caution">
    <text evidence="2">The sequence shown here is derived from an EMBL/GenBank/DDBJ whole genome shotgun (WGS) entry which is preliminary data.</text>
</comment>
<feature type="compositionally biased region" description="Pro residues" evidence="1">
    <location>
        <begin position="49"/>
        <end position="66"/>
    </location>
</feature>
<accession>A0A9W7CKS5</accession>
<dbReference type="Proteomes" id="UP001165122">
    <property type="component" value="Unassembled WGS sequence"/>
</dbReference>
<dbReference type="GO" id="GO:0032259">
    <property type="term" value="P:methylation"/>
    <property type="evidence" value="ECO:0007669"/>
    <property type="project" value="InterPro"/>
</dbReference>
<dbReference type="GO" id="GO:0008168">
    <property type="term" value="F:methyltransferase activity"/>
    <property type="evidence" value="ECO:0007669"/>
    <property type="project" value="InterPro"/>
</dbReference>
<dbReference type="PROSITE" id="PS00092">
    <property type="entry name" value="N6_MTASE"/>
    <property type="match status" value="1"/>
</dbReference>
<feature type="compositionally biased region" description="Basic residues" evidence="1">
    <location>
        <begin position="11"/>
        <end position="28"/>
    </location>
</feature>
<reference evidence="3" key="1">
    <citation type="journal article" date="2023" name="Commun. Biol.">
        <title>Genome analysis of Parmales, the sister group of diatoms, reveals the evolutionary specialization of diatoms from phago-mixotrophs to photoautotrophs.</title>
        <authorList>
            <person name="Ban H."/>
            <person name="Sato S."/>
            <person name="Yoshikawa S."/>
            <person name="Yamada K."/>
            <person name="Nakamura Y."/>
            <person name="Ichinomiya M."/>
            <person name="Sato N."/>
            <person name="Blanc-Mathieu R."/>
            <person name="Endo H."/>
            <person name="Kuwata A."/>
            <person name="Ogata H."/>
        </authorList>
    </citation>
    <scope>NUCLEOTIDE SEQUENCE [LARGE SCALE GENOMIC DNA]</scope>
    <source>
        <strain evidence="3">NIES 3700</strain>
    </source>
</reference>
<dbReference type="AlphaFoldDB" id="A0A9W7CKS5"/>
<dbReference type="GO" id="GO:0003676">
    <property type="term" value="F:nucleic acid binding"/>
    <property type="evidence" value="ECO:0007669"/>
    <property type="project" value="InterPro"/>
</dbReference>
<dbReference type="OrthoDB" id="203687at2759"/>
<organism evidence="2 3">
    <name type="scientific">Triparma laevis f. longispina</name>
    <dbReference type="NCBI Taxonomy" id="1714387"/>
    <lineage>
        <taxon>Eukaryota</taxon>
        <taxon>Sar</taxon>
        <taxon>Stramenopiles</taxon>
        <taxon>Ochrophyta</taxon>
        <taxon>Bolidophyceae</taxon>
        <taxon>Parmales</taxon>
        <taxon>Triparmaceae</taxon>
        <taxon>Triparma</taxon>
    </lineage>
</organism>
<evidence type="ECO:0000313" key="3">
    <source>
        <dbReference type="Proteomes" id="UP001165122"/>
    </source>
</evidence>
<dbReference type="PANTHER" id="PTHR39444:SF3">
    <property type="entry name" value="SITE-SPECIFIC DNA-METHYLTRANSFERASE (ADENINE-SPECIFIC)"/>
    <property type="match status" value="1"/>
</dbReference>
<keyword evidence="3" id="KW-1185">Reference proteome</keyword>
<gene>
    <name evidence="2" type="ORF">TrLO_g3732</name>
</gene>
<sequence length="284" mass="32576">MVIITQQTPHSKTKLSQKQKKLAKRRRAKERDALAKASNAPVPTKKNAPPNPQPASSLPPLPPAPPSSSLDSCETPYYAYAYLSPFLLTLPPKTVFYDPYFCSGLVTHNLKKLLPKSTTINSNVDFYAAIEQNRIPTFDVLITNPPYSGTHISRCLSFCLSEPKPFACLLPSYVYNKDYHQNDQMFMIIPKRRVRYVKSHVVEAKSDVTGRDDRDWTAPFHSFWFCSNSILPHYLTSEGQNFCKEQDLIIARNITEIPNEFRDVTDLQKKRKNPKQRKRDRKSK</sequence>
<dbReference type="PANTHER" id="PTHR39444">
    <property type="entry name" value="SITE-SPECIFIC DNA-METHYLTRANSFERASE (ADENINE-SPECIFIC)"/>
    <property type="match status" value="1"/>
</dbReference>
<feature type="region of interest" description="Disordered" evidence="1">
    <location>
        <begin position="265"/>
        <end position="284"/>
    </location>
</feature>
<dbReference type="EMBL" id="BRXW01000099">
    <property type="protein sequence ID" value="GMI06391.1"/>
    <property type="molecule type" value="Genomic_DNA"/>
</dbReference>
<protein>
    <submittedName>
        <fullName evidence="2">Uncharacterized protein</fullName>
    </submittedName>
</protein>
<evidence type="ECO:0000256" key="1">
    <source>
        <dbReference type="SAM" id="MobiDB-lite"/>
    </source>
</evidence>
<feature type="compositionally biased region" description="Polar residues" evidence="1">
    <location>
        <begin position="1"/>
        <end position="10"/>
    </location>
</feature>
<dbReference type="InterPro" id="IPR002052">
    <property type="entry name" value="DNA_methylase_N6_adenine_CS"/>
</dbReference>
<feature type="compositionally biased region" description="Basic residues" evidence="1">
    <location>
        <begin position="269"/>
        <end position="284"/>
    </location>
</feature>